<protein>
    <recommendedName>
        <fullName evidence="5">AP2/ERF domain-containing protein</fullName>
    </recommendedName>
</protein>
<dbReference type="PROSITE" id="PS51032">
    <property type="entry name" value="AP2_ERF"/>
    <property type="match status" value="1"/>
</dbReference>
<evidence type="ECO:0000313" key="6">
    <source>
        <dbReference type="EMBL" id="MBK1633117.1"/>
    </source>
</evidence>
<organism evidence="6 7">
    <name type="scientific">Thiohalocapsa halophila</name>
    <dbReference type="NCBI Taxonomy" id="69359"/>
    <lineage>
        <taxon>Bacteria</taxon>
        <taxon>Pseudomonadati</taxon>
        <taxon>Pseudomonadota</taxon>
        <taxon>Gammaproteobacteria</taxon>
        <taxon>Chromatiales</taxon>
        <taxon>Chromatiaceae</taxon>
        <taxon>Thiohalocapsa</taxon>
    </lineage>
</organism>
<evidence type="ECO:0000313" key="7">
    <source>
        <dbReference type="Proteomes" id="UP000748752"/>
    </source>
</evidence>
<dbReference type="SMART" id="SM00380">
    <property type="entry name" value="AP2"/>
    <property type="match status" value="1"/>
</dbReference>
<evidence type="ECO:0000256" key="1">
    <source>
        <dbReference type="ARBA" id="ARBA00023015"/>
    </source>
</evidence>
<feature type="domain" description="AP2/ERF" evidence="5">
    <location>
        <begin position="29"/>
        <end position="85"/>
    </location>
</feature>
<reference evidence="6 7" key="1">
    <citation type="journal article" date="2020" name="Microorganisms">
        <title>Osmotic Adaptation and Compatible Solute Biosynthesis of Phototrophic Bacteria as Revealed from Genome Analyses.</title>
        <authorList>
            <person name="Imhoff J.F."/>
            <person name="Rahn T."/>
            <person name="Kunzel S."/>
            <person name="Keller A."/>
            <person name="Neulinger S.C."/>
        </authorList>
    </citation>
    <scope>NUCLEOTIDE SEQUENCE [LARGE SCALE GENOMIC DNA]</scope>
    <source>
        <strain evidence="6 7">DSM 6210</strain>
    </source>
</reference>
<keyword evidence="2" id="KW-0238">DNA-binding</keyword>
<dbReference type="PANTHER" id="PTHR31194:SF189">
    <property type="entry name" value="AP2_ERF DOMAIN-CONTAINING PROTEIN"/>
    <property type="match status" value="1"/>
</dbReference>
<dbReference type="InterPro" id="IPR001471">
    <property type="entry name" value="AP2/ERF_dom"/>
</dbReference>
<keyword evidence="1" id="KW-0805">Transcription regulation</keyword>
<dbReference type="Pfam" id="PF00847">
    <property type="entry name" value="AP2"/>
    <property type="match status" value="1"/>
</dbReference>
<keyword evidence="7" id="KW-1185">Reference proteome</keyword>
<dbReference type="PANTHER" id="PTHR31194">
    <property type="entry name" value="SHN SHINE , DNA BINDING / TRANSCRIPTION FACTOR"/>
    <property type="match status" value="1"/>
</dbReference>
<evidence type="ECO:0000256" key="3">
    <source>
        <dbReference type="ARBA" id="ARBA00023163"/>
    </source>
</evidence>
<dbReference type="InterPro" id="IPR016177">
    <property type="entry name" value="DNA-bd_dom_sf"/>
</dbReference>
<evidence type="ECO:0000259" key="5">
    <source>
        <dbReference type="PROSITE" id="PS51032"/>
    </source>
</evidence>
<dbReference type="InterPro" id="IPR036955">
    <property type="entry name" value="AP2/ERF_dom_sf"/>
</dbReference>
<name>A0ABS1CMP6_9GAMM</name>
<proteinExistence type="predicted"/>
<dbReference type="SUPFAM" id="SSF54171">
    <property type="entry name" value="DNA-binding domain"/>
    <property type="match status" value="1"/>
</dbReference>
<gene>
    <name evidence="6" type="ORF">CKO31_20650</name>
</gene>
<sequence length="123" mass="13459">MAAISDNLRLVLSNHNQHHRGGLVHNTSGYVGVDWYKLTGKWRARIKINGRKTHLGYFECPKAAARAYDAMARYLRGEHAATNASLGRLGHHGESERAIQIKAPRRSAGPAAVDTCTRSAEAA</sequence>
<dbReference type="EMBL" id="NRRV01000068">
    <property type="protein sequence ID" value="MBK1633117.1"/>
    <property type="molecule type" value="Genomic_DNA"/>
</dbReference>
<evidence type="ECO:0000256" key="4">
    <source>
        <dbReference type="SAM" id="MobiDB-lite"/>
    </source>
</evidence>
<feature type="region of interest" description="Disordered" evidence="4">
    <location>
        <begin position="104"/>
        <end position="123"/>
    </location>
</feature>
<accession>A0ABS1CMP6</accession>
<dbReference type="Proteomes" id="UP000748752">
    <property type="component" value="Unassembled WGS sequence"/>
</dbReference>
<keyword evidence="3" id="KW-0804">Transcription</keyword>
<dbReference type="InterPro" id="IPR050913">
    <property type="entry name" value="AP2/ERF_ERF"/>
</dbReference>
<comment type="caution">
    <text evidence="6">The sequence shown here is derived from an EMBL/GenBank/DDBJ whole genome shotgun (WGS) entry which is preliminary data.</text>
</comment>
<evidence type="ECO:0000256" key="2">
    <source>
        <dbReference type="ARBA" id="ARBA00023125"/>
    </source>
</evidence>
<dbReference type="Gene3D" id="3.30.730.10">
    <property type="entry name" value="AP2/ERF domain"/>
    <property type="match status" value="1"/>
</dbReference>